<keyword evidence="2" id="KW-1185">Reference proteome</keyword>
<dbReference type="Proteomes" id="UP000249057">
    <property type="component" value="Unassembled WGS sequence"/>
</dbReference>
<protein>
    <submittedName>
        <fullName evidence="1">Uncharacterized protein</fullName>
    </submittedName>
</protein>
<dbReference type="EMBL" id="KZ825331">
    <property type="protein sequence ID" value="RAH47207.1"/>
    <property type="molecule type" value="Genomic_DNA"/>
</dbReference>
<proteinExistence type="predicted"/>
<accession>A0ACD1GDC1</accession>
<reference evidence="1" key="1">
    <citation type="submission" date="2018-02" db="EMBL/GenBank/DDBJ databases">
        <title>The genomes of Aspergillus section Nigri reveals drivers in fungal speciation.</title>
        <authorList>
            <consortium name="DOE Joint Genome Institute"/>
            <person name="Vesth T.C."/>
            <person name="Nybo J."/>
            <person name="Theobald S."/>
            <person name="Brandl J."/>
            <person name="Frisvad J.C."/>
            <person name="Nielsen K.F."/>
            <person name="Lyhne E.K."/>
            <person name="Kogle M.E."/>
            <person name="Kuo A."/>
            <person name="Riley R."/>
            <person name="Clum A."/>
            <person name="Nolan M."/>
            <person name="Lipzen A."/>
            <person name="Salamov A."/>
            <person name="Henrissat B."/>
            <person name="Wiebenga A."/>
            <person name="De vries R.P."/>
            <person name="Grigoriev I.V."/>
            <person name="Mortensen U.H."/>
            <person name="Andersen M.R."/>
            <person name="Baker S.E."/>
        </authorList>
    </citation>
    <scope>NUCLEOTIDE SEQUENCE</scope>
    <source>
        <strain evidence="1">CBS 621.78</strain>
    </source>
</reference>
<evidence type="ECO:0000313" key="2">
    <source>
        <dbReference type="Proteomes" id="UP000249057"/>
    </source>
</evidence>
<organism evidence="1 2">
    <name type="scientific">Aspergillus brunneoviolaceus CBS 621.78</name>
    <dbReference type="NCBI Taxonomy" id="1450534"/>
    <lineage>
        <taxon>Eukaryota</taxon>
        <taxon>Fungi</taxon>
        <taxon>Dikarya</taxon>
        <taxon>Ascomycota</taxon>
        <taxon>Pezizomycotina</taxon>
        <taxon>Eurotiomycetes</taxon>
        <taxon>Eurotiomycetidae</taxon>
        <taxon>Eurotiales</taxon>
        <taxon>Aspergillaceae</taxon>
        <taxon>Aspergillus</taxon>
        <taxon>Aspergillus subgen. Circumdati</taxon>
    </lineage>
</organism>
<sequence>MSSTPSSNKKEFQCNYCYRDFRRLEHLQRHTRRHTHEKPFNCPCGAEFSRRDLLKRHERIIHGEFKGNTLASSLPGERATACSSHSESQGPRVVRRNADQLTPESLQRSSSQALTGRPVM</sequence>
<name>A0ACD1GDC1_9EURO</name>
<evidence type="ECO:0000313" key="1">
    <source>
        <dbReference type="EMBL" id="RAH47207.1"/>
    </source>
</evidence>
<gene>
    <name evidence="1" type="ORF">BO95DRAFT_86207</name>
</gene>